<protein>
    <submittedName>
        <fullName evidence="2">Uncharacterized protein</fullName>
    </submittedName>
</protein>
<dbReference type="Proteomes" id="UP000595038">
    <property type="component" value="Chromosome"/>
</dbReference>
<feature type="region of interest" description="Disordered" evidence="1">
    <location>
        <begin position="1"/>
        <end position="22"/>
    </location>
</feature>
<dbReference type="EMBL" id="CP065647">
    <property type="protein sequence ID" value="QPR75121.1"/>
    <property type="molecule type" value="Genomic_DNA"/>
</dbReference>
<dbReference type="GeneID" id="92858449"/>
<evidence type="ECO:0000313" key="3">
    <source>
        <dbReference type="Proteomes" id="UP000595038"/>
    </source>
</evidence>
<name>A0AB37GXL6_BACLI</name>
<accession>A0AB37GXL6</accession>
<reference evidence="2 3" key="1">
    <citation type="submission" date="2020-12" db="EMBL/GenBank/DDBJ databases">
        <title>FDA dAtabase for Regulatory Grade micrObial Sequences (FDA-ARGOS): Supporting development and validation of Infectious Disease Dx tests.</title>
        <authorList>
            <person name="Nelson B."/>
            <person name="Plummer A."/>
            <person name="Tallon L."/>
            <person name="Sadzewicz L."/>
            <person name="Zhao X."/>
            <person name="Boylan J."/>
            <person name="Ott S."/>
            <person name="Bowen H."/>
            <person name="Vavikolanu K."/>
            <person name="Mehta A."/>
            <person name="Aluvathingal J."/>
            <person name="Nadendla S."/>
            <person name="Myers T."/>
            <person name="Yan Y."/>
            <person name="Sichtig H."/>
        </authorList>
    </citation>
    <scope>NUCLEOTIDE SEQUENCE [LARGE SCALE GENOMIC DNA]</scope>
    <source>
        <strain evidence="2 3">FDAARGOS_923</strain>
    </source>
</reference>
<sequence>MINQQPDNQIGSDAGTYGGNQISGKQQFQLSQLQITHFGFQMHTMELDKRQIDFGVQNGKGCFLSFHHAPYLKLMIINVTSTCFLFFSL</sequence>
<organism evidence="2 3">
    <name type="scientific">Bacillus licheniformis</name>
    <dbReference type="NCBI Taxonomy" id="1402"/>
    <lineage>
        <taxon>Bacteria</taxon>
        <taxon>Bacillati</taxon>
        <taxon>Bacillota</taxon>
        <taxon>Bacilli</taxon>
        <taxon>Bacillales</taxon>
        <taxon>Bacillaceae</taxon>
        <taxon>Bacillus</taxon>
    </lineage>
</organism>
<proteinExistence type="predicted"/>
<dbReference type="RefSeq" id="WP_162013498.1">
    <property type="nucleotide sequence ID" value="NZ_BEXU01000024.1"/>
</dbReference>
<feature type="compositionally biased region" description="Polar residues" evidence="1">
    <location>
        <begin position="1"/>
        <end position="11"/>
    </location>
</feature>
<evidence type="ECO:0000313" key="2">
    <source>
        <dbReference type="EMBL" id="QPR75121.1"/>
    </source>
</evidence>
<gene>
    <name evidence="2" type="ORF">I6G80_24045</name>
</gene>
<dbReference type="AlphaFoldDB" id="A0AB37GXL6"/>
<evidence type="ECO:0000256" key="1">
    <source>
        <dbReference type="SAM" id="MobiDB-lite"/>
    </source>
</evidence>